<dbReference type="AlphaFoldDB" id="A0ABD5DDG3"/>
<name>A0ABD5DDG3_ACIBA</name>
<organism evidence="1">
    <name type="scientific">Acinetobacter baumannii</name>
    <dbReference type="NCBI Taxonomy" id="470"/>
    <lineage>
        <taxon>Bacteria</taxon>
        <taxon>Pseudomonadati</taxon>
        <taxon>Pseudomonadota</taxon>
        <taxon>Gammaproteobacteria</taxon>
        <taxon>Moraxellales</taxon>
        <taxon>Moraxellaceae</taxon>
        <taxon>Acinetobacter</taxon>
        <taxon>Acinetobacter calcoaceticus/baumannii complex</taxon>
    </lineage>
</organism>
<accession>A0ABD5DDG3</accession>
<protein>
    <submittedName>
        <fullName evidence="1">Antiterminator</fullName>
    </submittedName>
</protein>
<feature type="non-terminal residue" evidence="1">
    <location>
        <position position="1"/>
    </location>
</feature>
<dbReference type="EMBL" id="VMBB01000430">
    <property type="protein sequence ID" value="MDR8263156.1"/>
    <property type="molecule type" value="Genomic_DNA"/>
</dbReference>
<evidence type="ECO:0000313" key="1">
    <source>
        <dbReference type="EMBL" id="MDR8263156.1"/>
    </source>
</evidence>
<proteinExistence type="predicted"/>
<sequence>FVKLDSDALISVTRSRSQQKATNLDVSLAKPN</sequence>
<comment type="caution">
    <text evidence="1">The sequence shown here is derived from an EMBL/GenBank/DDBJ whole genome shotgun (WGS) entry which is preliminary data.</text>
</comment>
<reference evidence="1" key="1">
    <citation type="submission" date="2019-07" db="EMBL/GenBank/DDBJ databases">
        <title>Biological characteristics of mucoid Acinetobacter baumannii from a general hospital in China.</title>
        <authorList>
            <person name="Hua X."/>
            <person name="Yu Y."/>
        </authorList>
    </citation>
    <scope>NUCLEOTIDE SEQUENCE [LARGE SCALE GENOMIC DNA]</scope>
    <source>
        <strain evidence="1">N41</strain>
    </source>
</reference>
<gene>
    <name evidence="1" type="ORF">FPK87_22320</name>
</gene>